<dbReference type="Gene3D" id="2.102.10.10">
    <property type="entry name" value="Rieske [2Fe-2S] iron-sulphur domain"/>
    <property type="match status" value="1"/>
</dbReference>
<evidence type="ECO:0000313" key="10">
    <source>
        <dbReference type="Proteomes" id="UP000198379"/>
    </source>
</evidence>
<dbReference type="InterPro" id="IPR029061">
    <property type="entry name" value="THDP-binding"/>
</dbReference>
<evidence type="ECO:0000256" key="1">
    <source>
        <dbReference type="ARBA" id="ARBA00007812"/>
    </source>
</evidence>
<accession>A0A238WSK0</accession>
<dbReference type="PANTHER" id="PTHR42981">
    <property type="entry name" value="PYRUVATE DEHYDROGENASE [UBIQUINONE]"/>
    <property type="match status" value="1"/>
</dbReference>
<evidence type="ECO:0000256" key="2">
    <source>
        <dbReference type="ARBA" id="ARBA00022714"/>
    </source>
</evidence>
<dbReference type="InterPro" id="IPR011766">
    <property type="entry name" value="TPP_enzyme_TPP-bd"/>
</dbReference>
<dbReference type="Gene3D" id="3.40.50.970">
    <property type="match status" value="2"/>
</dbReference>
<dbReference type="Pfam" id="PF02776">
    <property type="entry name" value="TPP_enzyme_N"/>
    <property type="match status" value="1"/>
</dbReference>
<dbReference type="InterPro" id="IPR012001">
    <property type="entry name" value="Thiamin_PyroP_enz_TPP-bd_dom"/>
</dbReference>
<dbReference type="Pfam" id="PF02775">
    <property type="entry name" value="TPP_enzyme_C"/>
    <property type="match status" value="1"/>
</dbReference>
<dbReference type="Pfam" id="PF00205">
    <property type="entry name" value="TPP_enzyme_M"/>
    <property type="match status" value="1"/>
</dbReference>
<dbReference type="Pfam" id="PF00355">
    <property type="entry name" value="Rieske"/>
    <property type="match status" value="1"/>
</dbReference>
<keyword evidence="10" id="KW-1185">Reference proteome</keyword>
<dbReference type="OrthoDB" id="4494979at2"/>
<gene>
    <name evidence="9" type="ORF">SAMN06265376_1011439</name>
</gene>
<dbReference type="GO" id="GO:0003824">
    <property type="term" value="F:catalytic activity"/>
    <property type="evidence" value="ECO:0007669"/>
    <property type="project" value="InterPro"/>
</dbReference>
<dbReference type="GO" id="GO:0051537">
    <property type="term" value="F:2 iron, 2 sulfur cluster binding"/>
    <property type="evidence" value="ECO:0007669"/>
    <property type="project" value="UniProtKB-KW"/>
</dbReference>
<feature type="domain" description="Rieske" evidence="8">
    <location>
        <begin position="7"/>
        <end position="103"/>
    </location>
</feature>
<dbReference type="PANTHER" id="PTHR42981:SF2">
    <property type="entry name" value="PYRUVATE DEHYDROGENASE [UBIQUINONE]"/>
    <property type="match status" value="1"/>
</dbReference>
<evidence type="ECO:0000313" key="9">
    <source>
        <dbReference type="EMBL" id="SNR49505.1"/>
    </source>
</evidence>
<keyword evidence="6 7" id="KW-0786">Thiamine pyrophosphate</keyword>
<evidence type="ECO:0000256" key="5">
    <source>
        <dbReference type="ARBA" id="ARBA00023014"/>
    </source>
</evidence>
<dbReference type="SUPFAM" id="SSF50022">
    <property type="entry name" value="ISP domain"/>
    <property type="match status" value="1"/>
</dbReference>
<evidence type="ECO:0000256" key="3">
    <source>
        <dbReference type="ARBA" id="ARBA00022723"/>
    </source>
</evidence>
<keyword evidence="4" id="KW-0408">Iron</keyword>
<keyword evidence="2" id="KW-0001">2Fe-2S</keyword>
<keyword evidence="5" id="KW-0411">Iron-sulfur</keyword>
<proteinExistence type="inferred from homology"/>
<evidence type="ECO:0000256" key="4">
    <source>
        <dbReference type="ARBA" id="ARBA00023004"/>
    </source>
</evidence>
<dbReference type="AlphaFoldDB" id="A0A238WSK0"/>
<protein>
    <submittedName>
        <fullName evidence="9">Acetolactate synthase large subunit</fullName>
    </submittedName>
</protein>
<dbReference type="EMBL" id="FZNY01000001">
    <property type="protein sequence ID" value="SNR49505.1"/>
    <property type="molecule type" value="Genomic_DNA"/>
</dbReference>
<dbReference type="CDD" id="cd03467">
    <property type="entry name" value="Rieske"/>
    <property type="match status" value="1"/>
</dbReference>
<sequence length="649" mass="70712">MATTKKWYKVLENKKVLPEGRVQTVTAGHQGICLTHYDGKFSALDNKCPHQGGPLGEGSIENGMLRCPWHGWDFHPCTGLPPGGYDDGVKTFEVKEEGDAILVAVEEEDTHEETISDVMIETMVNWGVDTGFGMVGHSNLAVADAMRRQEEKGRFQFYGIRHEGAAAFAASAYGKLMGKPAVCFGIAGPGSTNMFTGMWDAKVDRAPLLALSGQVNTQVLGTGAFQEVDLVGAFQTVAHFNHSVQQNSKHSELMSLAIKSALLNRDVSHITFPDEVAFMPKTEGEEAQTPENRITPMNISPPRQMVAKAVDMLAASEKPAIIVGHGARFHMEAITAFAKTLNCPVITTFKGKGLIADSHELGCGVLGRSGTPIASWFMNESDLLIVFGASFSNHTGITPKKPIIQVDYDPTALSKFHKVDAALWGEISETLTIIEEETKGKLNTIDRRPEIAERWAIWKEEKQSRLEDESAIGLSSIAVFEAMNQVVPDNAVIAVDVGNNTYSFGRYFEPKNQSVLMSGYLGSIGFSLPAAMGAWAAQGKERPIWSVSGDGGFGQYLGEMMTLVKYNMNIKHVLLNNSEIGKISKEQKAAELDVWKTSLHNANFSKFAENCGALGIRVTKREELIPALEKLRAHNGPALLEIITDATLI</sequence>
<dbReference type="InterPro" id="IPR047211">
    <property type="entry name" value="POXB-like"/>
</dbReference>
<dbReference type="SUPFAM" id="SSF52467">
    <property type="entry name" value="DHS-like NAD/FAD-binding domain"/>
    <property type="match status" value="1"/>
</dbReference>
<dbReference type="SUPFAM" id="SSF52518">
    <property type="entry name" value="Thiamin diphosphate-binding fold (THDP-binding)"/>
    <property type="match status" value="2"/>
</dbReference>
<dbReference type="InterPro" id="IPR047210">
    <property type="entry name" value="TPP_PYR_POXB-like"/>
</dbReference>
<evidence type="ECO:0000256" key="7">
    <source>
        <dbReference type="RuleBase" id="RU362132"/>
    </source>
</evidence>
<dbReference type="InterPro" id="IPR017941">
    <property type="entry name" value="Rieske_2Fe-2S"/>
</dbReference>
<dbReference type="GO" id="GO:0019752">
    <property type="term" value="P:carboxylic acid metabolic process"/>
    <property type="evidence" value="ECO:0007669"/>
    <property type="project" value="UniProtKB-ARBA"/>
</dbReference>
<dbReference type="GO" id="GO:0000287">
    <property type="term" value="F:magnesium ion binding"/>
    <property type="evidence" value="ECO:0007669"/>
    <property type="project" value="InterPro"/>
</dbReference>
<comment type="similarity">
    <text evidence="1 7">Belongs to the TPP enzyme family.</text>
</comment>
<reference evidence="9 10" key="1">
    <citation type="submission" date="2017-06" db="EMBL/GenBank/DDBJ databases">
        <authorList>
            <person name="Kim H.J."/>
            <person name="Triplett B.A."/>
        </authorList>
    </citation>
    <scope>NUCLEOTIDE SEQUENCE [LARGE SCALE GENOMIC DNA]</scope>
    <source>
        <strain evidence="9 10">DSM 25597</strain>
    </source>
</reference>
<dbReference type="InterPro" id="IPR036922">
    <property type="entry name" value="Rieske_2Fe-2S_sf"/>
</dbReference>
<dbReference type="Proteomes" id="UP000198379">
    <property type="component" value="Unassembled WGS sequence"/>
</dbReference>
<dbReference type="Gene3D" id="3.40.50.1220">
    <property type="entry name" value="TPP-binding domain"/>
    <property type="match status" value="1"/>
</dbReference>
<dbReference type="GO" id="GO:0030976">
    <property type="term" value="F:thiamine pyrophosphate binding"/>
    <property type="evidence" value="ECO:0007669"/>
    <property type="project" value="InterPro"/>
</dbReference>
<dbReference type="PROSITE" id="PS51296">
    <property type="entry name" value="RIESKE"/>
    <property type="match status" value="1"/>
</dbReference>
<dbReference type="RefSeq" id="WP_089370691.1">
    <property type="nucleotide sequence ID" value="NZ_BMEP01000003.1"/>
</dbReference>
<evidence type="ECO:0000256" key="6">
    <source>
        <dbReference type="ARBA" id="ARBA00023052"/>
    </source>
</evidence>
<organism evidence="9 10">
    <name type="scientific">Dokdonia pacifica</name>
    <dbReference type="NCBI Taxonomy" id="1627892"/>
    <lineage>
        <taxon>Bacteria</taxon>
        <taxon>Pseudomonadati</taxon>
        <taxon>Bacteroidota</taxon>
        <taxon>Flavobacteriia</taxon>
        <taxon>Flavobacteriales</taxon>
        <taxon>Flavobacteriaceae</taxon>
        <taxon>Dokdonia</taxon>
    </lineage>
</organism>
<dbReference type="CDD" id="cd07039">
    <property type="entry name" value="TPP_PYR_POX"/>
    <property type="match status" value="1"/>
</dbReference>
<keyword evidence="3" id="KW-0479">Metal-binding</keyword>
<name>A0A238WSK0_9FLAO</name>
<dbReference type="InterPro" id="IPR029035">
    <property type="entry name" value="DHS-like_NAD/FAD-binding_dom"/>
</dbReference>
<dbReference type="InterPro" id="IPR012000">
    <property type="entry name" value="Thiamin_PyroP_enz_cen_dom"/>
</dbReference>
<evidence type="ECO:0000259" key="8">
    <source>
        <dbReference type="PROSITE" id="PS51296"/>
    </source>
</evidence>